<dbReference type="GO" id="GO:0006450">
    <property type="term" value="P:regulation of translational fidelity"/>
    <property type="evidence" value="ECO:0007669"/>
    <property type="project" value="InterPro"/>
</dbReference>
<evidence type="ECO:0000256" key="5">
    <source>
        <dbReference type="SAM" id="MobiDB-lite"/>
    </source>
</evidence>
<evidence type="ECO:0000256" key="4">
    <source>
        <dbReference type="ARBA" id="ARBA00023242"/>
    </source>
</evidence>
<dbReference type="FunFam" id="1.10.10.60:FF:000180">
    <property type="entry name" value="DnaJ (Hsp40) homolog, subfamily C, member 2"/>
    <property type="match status" value="1"/>
</dbReference>
<dbReference type="Pfam" id="PF21884">
    <property type="entry name" value="ZUO1-like_ZHD"/>
    <property type="match status" value="1"/>
</dbReference>
<feature type="domain" description="Myb-like" evidence="7">
    <location>
        <begin position="462"/>
        <end position="510"/>
    </location>
</feature>
<keyword evidence="4" id="KW-0539">Nucleus</keyword>
<evidence type="ECO:0000256" key="1">
    <source>
        <dbReference type="ARBA" id="ARBA00004123"/>
    </source>
</evidence>
<dbReference type="Gene3D" id="1.10.10.60">
    <property type="entry name" value="Homeodomain-like"/>
    <property type="match status" value="2"/>
</dbReference>
<dbReference type="CDD" id="cd06257">
    <property type="entry name" value="DnaJ"/>
    <property type="match status" value="1"/>
</dbReference>
<dbReference type="Gene3D" id="1.10.8.840">
    <property type="entry name" value="Ribosome-associated complex head domain"/>
    <property type="match status" value="1"/>
</dbReference>
<proteinExistence type="predicted"/>
<evidence type="ECO:0000259" key="8">
    <source>
        <dbReference type="PROSITE" id="PS51293"/>
    </source>
</evidence>
<dbReference type="CDD" id="cd00167">
    <property type="entry name" value="SANT"/>
    <property type="match status" value="1"/>
</dbReference>
<dbReference type="InterPro" id="IPR001005">
    <property type="entry name" value="SANT/Myb"/>
</dbReference>
<dbReference type="InterPro" id="IPR017884">
    <property type="entry name" value="SANT_dom"/>
</dbReference>
<dbReference type="SUPFAM" id="SSF46689">
    <property type="entry name" value="Homeodomain-like"/>
    <property type="match status" value="2"/>
</dbReference>
<dbReference type="Pfam" id="PF00249">
    <property type="entry name" value="Myb_DNA-binding"/>
    <property type="match status" value="1"/>
</dbReference>
<dbReference type="InterPro" id="IPR036869">
    <property type="entry name" value="J_dom_sf"/>
</dbReference>
<dbReference type="GO" id="GO:0043022">
    <property type="term" value="F:ribosome binding"/>
    <property type="evidence" value="ECO:0007669"/>
    <property type="project" value="InterPro"/>
</dbReference>
<evidence type="ECO:0000256" key="2">
    <source>
        <dbReference type="ARBA" id="ARBA00022737"/>
    </source>
</evidence>
<protein>
    <submittedName>
        <fullName evidence="10">DnaJ homolog subfamily C member 2</fullName>
    </submittedName>
</protein>
<feature type="domain" description="SANT" evidence="8">
    <location>
        <begin position="545"/>
        <end position="600"/>
    </location>
</feature>
<dbReference type="Gene3D" id="1.10.287.110">
    <property type="entry name" value="DnaJ domain"/>
    <property type="match status" value="1"/>
</dbReference>
<feature type="domain" description="J" evidence="6">
    <location>
        <begin position="116"/>
        <end position="187"/>
    </location>
</feature>
<evidence type="ECO:0000259" key="7">
    <source>
        <dbReference type="PROSITE" id="PS50090"/>
    </source>
</evidence>
<dbReference type="PROSITE" id="PS50076">
    <property type="entry name" value="DNAJ_2"/>
    <property type="match status" value="1"/>
</dbReference>
<accession>A0A1I8AVH4</accession>
<dbReference type="InterPro" id="IPR042569">
    <property type="entry name" value="RAC_head_sf"/>
</dbReference>
<name>A0A1I8AVH4_9BILA</name>
<keyword evidence="9" id="KW-1185">Reference proteome</keyword>
<comment type="subcellular location">
    <subcellularLocation>
        <location evidence="1">Nucleus</location>
    </subcellularLocation>
</comment>
<evidence type="ECO:0000256" key="3">
    <source>
        <dbReference type="ARBA" id="ARBA00023186"/>
    </source>
</evidence>
<sequence length="606" mass="70278">MHCASVTFVLKVAIEYEKPSLTQLNLAVAVYGFQPRQRVVEKAGIWYEAAVVREKLEKGIDTSPIYTGHLNGASGTISKNSSESDLEVLQKLMDADDEEYLRFVKSLDPKETKNQDHYKVLGLSKLRYKASKNDIKLAYRQKSLNHHPDKRKEKDAAKSWTDDYFVCINNAYTQLYVNDRRAFDSVDPTFDEEIPSASDLNPQKFFDVLGPVFDMNARFSNKQPVPDFGNQDTPRAEVEHFYDFWFDFDSWREFSYLDEENKERGEDRWERRHIEKTNKAEREKKRKADTKRIRTLVETAYAADPRIQRFKELDKQEKEQAKEERRLKQQKKREDERLAQEAERKKREEEEQLAKQKLADEKKQRDLAKKAHQQAKKAFRQAAEAAKYWADCHEKQMKCMEEVERICIAADKDTLASLVASLAAVKLYDEALYLMKNTCKKEVATETTKAASDTSVKGTMTSWTMNENQLLIKASGMFPVGTVDRWNRIAGYINEHRSDKSMKPKTDKDVIKQTKAVQKMEFKPAADQHKLASGILTNSDSNVQKSDDEWTAAEQKKLEEGLKAYPSSDPERWDKIAAMVGNRSKKDCMRRYKKLVEMIRNKKSSG</sequence>
<dbReference type="GO" id="GO:0005829">
    <property type="term" value="C:cytosol"/>
    <property type="evidence" value="ECO:0007669"/>
    <property type="project" value="TreeGrafter"/>
</dbReference>
<feature type="region of interest" description="Disordered" evidence="5">
    <location>
        <begin position="308"/>
        <end position="373"/>
    </location>
</feature>
<dbReference type="GO" id="GO:0030544">
    <property type="term" value="F:Hsp70 protein binding"/>
    <property type="evidence" value="ECO:0007669"/>
    <property type="project" value="InterPro"/>
</dbReference>
<dbReference type="PANTHER" id="PTHR43999:SF1">
    <property type="entry name" value="DNAJ HOMOLOG SUBFAMILY C MEMBER 2"/>
    <property type="match status" value="1"/>
</dbReference>
<organism evidence="9 10">
    <name type="scientific">Steinernema glaseri</name>
    <dbReference type="NCBI Taxonomy" id="37863"/>
    <lineage>
        <taxon>Eukaryota</taxon>
        <taxon>Metazoa</taxon>
        <taxon>Ecdysozoa</taxon>
        <taxon>Nematoda</taxon>
        <taxon>Chromadorea</taxon>
        <taxon>Rhabditida</taxon>
        <taxon>Tylenchina</taxon>
        <taxon>Panagrolaimomorpha</taxon>
        <taxon>Strongyloidoidea</taxon>
        <taxon>Steinernematidae</taxon>
        <taxon>Steinernema</taxon>
    </lineage>
</organism>
<dbReference type="SUPFAM" id="SSF46565">
    <property type="entry name" value="Chaperone J-domain"/>
    <property type="match status" value="1"/>
</dbReference>
<dbReference type="AlphaFoldDB" id="A0A1I8AVH4"/>
<dbReference type="SMART" id="SM00717">
    <property type="entry name" value="SANT"/>
    <property type="match status" value="2"/>
</dbReference>
<evidence type="ECO:0000313" key="10">
    <source>
        <dbReference type="WBParaSite" id="L893_g9651.t1"/>
    </source>
</evidence>
<dbReference type="InterPro" id="IPR044634">
    <property type="entry name" value="Zuotin/DnaJC2"/>
</dbReference>
<keyword evidence="2" id="KW-0677">Repeat</keyword>
<dbReference type="GO" id="GO:0051083">
    <property type="term" value="P:'de novo' cotranslational protein folding"/>
    <property type="evidence" value="ECO:0007669"/>
    <property type="project" value="InterPro"/>
</dbReference>
<dbReference type="Pfam" id="PF00226">
    <property type="entry name" value="DnaJ"/>
    <property type="match status" value="1"/>
</dbReference>
<dbReference type="Pfam" id="PF23082">
    <property type="entry name" value="Myb_DNA-binding_2"/>
    <property type="match status" value="1"/>
</dbReference>
<feature type="compositionally biased region" description="Basic and acidic residues" evidence="5">
    <location>
        <begin position="308"/>
        <end position="369"/>
    </location>
</feature>
<dbReference type="InterPro" id="IPR054076">
    <property type="entry name" value="ZUO1-like_ZHD"/>
</dbReference>
<dbReference type="Proteomes" id="UP000095287">
    <property type="component" value="Unplaced"/>
</dbReference>
<reference evidence="10" key="1">
    <citation type="submission" date="2016-11" db="UniProtKB">
        <authorList>
            <consortium name="WormBaseParasite"/>
        </authorList>
    </citation>
    <scope>IDENTIFICATION</scope>
</reference>
<dbReference type="PROSITE" id="PS51293">
    <property type="entry name" value="SANT"/>
    <property type="match status" value="1"/>
</dbReference>
<feature type="domain" description="Myb-like" evidence="7">
    <location>
        <begin position="542"/>
        <end position="596"/>
    </location>
</feature>
<dbReference type="WBParaSite" id="L893_g9651.t1">
    <property type="protein sequence ID" value="L893_g9651.t1"/>
    <property type="gene ID" value="L893_g9651"/>
</dbReference>
<dbReference type="InterPro" id="IPR001623">
    <property type="entry name" value="DnaJ_domain"/>
</dbReference>
<keyword evidence="3" id="KW-0143">Chaperone</keyword>
<evidence type="ECO:0000313" key="9">
    <source>
        <dbReference type="Proteomes" id="UP000095287"/>
    </source>
</evidence>
<evidence type="ECO:0000259" key="6">
    <source>
        <dbReference type="PROSITE" id="PS50076"/>
    </source>
</evidence>
<dbReference type="SMART" id="SM00271">
    <property type="entry name" value="DnaJ"/>
    <property type="match status" value="1"/>
</dbReference>
<dbReference type="PANTHER" id="PTHR43999">
    <property type="entry name" value="DNAJ HOMOLOG SUBFAMILY C MEMBER 2"/>
    <property type="match status" value="1"/>
</dbReference>
<dbReference type="InterPro" id="IPR009057">
    <property type="entry name" value="Homeodomain-like_sf"/>
</dbReference>
<dbReference type="GO" id="GO:0005634">
    <property type="term" value="C:nucleus"/>
    <property type="evidence" value="ECO:0007669"/>
    <property type="project" value="UniProtKB-SubCell"/>
</dbReference>
<dbReference type="PROSITE" id="PS50090">
    <property type="entry name" value="MYB_LIKE"/>
    <property type="match status" value="2"/>
</dbReference>